<evidence type="ECO:0000256" key="1">
    <source>
        <dbReference type="ARBA" id="ARBA00023172"/>
    </source>
</evidence>
<reference evidence="3 4" key="1">
    <citation type="submission" date="2020-08" db="EMBL/GenBank/DDBJ databases">
        <title>Sequencing the genomes of 1000 actinobacteria strains.</title>
        <authorList>
            <person name="Klenk H.-P."/>
        </authorList>
    </citation>
    <scope>NUCLEOTIDE SEQUENCE [LARGE SCALE GENOMIC DNA]</scope>
    <source>
        <strain evidence="3 4">DSM 44598</strain>
    </source>
</reference>
<name>A0A840WPX8_9ACTN</name>
<gene>
    <name evidence="3" type="ORF">HNR07_004794</name>
</gene>
<organism evidence="3 4">
    <name type="scientific">Nocardiopsis metallicus</name>
    <dbReference type="NCBI Taxonomy" id="179819"/>
    <lineage>
        <taxon>Bacteria</taxon>
        <taxon>Bacillati</taxon>
        <taxon>Actinomycetota</taxon>
        <taxon>Actinomycetes</taxon>
        <taxon>Streptosporangiales</taxon>
        <taxon>Nocardiopsidaceae</taxon>
        <taxon>Nocardiopsis</taxon>
    </lineage>
</organism>
<dbReference type="Gene3D" id="1.10.443.10">
    <property type="entry name" value="Intergrase catalytic core"/>
    <property type="match status" value="1"/>
</dbReference>
<accession>A0A840WPX8</accession>
<comment type="caution">
    <text evidence="3">The sequence shown here is derived from an EMBL/GenBank/DDBJ whole genome shotgun (WGS) entry which is preliminary data.</text>
</comment>
<dbReference type="GO" id="GO:0006310">
    <property type="term" value="P:DNA recombination"/>
    <property type="evidence" value="ECO:0007669"/>
    <property type="project" value="UniProtKB-KW"/>
</dbReference>
<feature type="domain" description="Tyr recombinase" evidence="2">
    <location>
        <begin position="1"/>
        <end position="74"/>
    </location>
</feature>
<evidence type="ECO:0000259" key="2">
    <source>
        <dbReference type="PROSITE" id="PS51898"/>
    </source>
</evidence>
<keyword evidence="1" id="KW-0233">DNA recombination</keyword>
<protein>
    <submittedName>
        <fullName evidence="3">Integrase</fullName>
    </submittedName>
</protein>
<dbReference type="AlphaFoldDB" id="A0A840WPX8"/>
<dbReference type="InterPro" id="IPR002104">
    <property type="entry name" value="Integrase_catalytic"/>
</dbReference>
<evidence type="ECO:0000313" key="4">
    <source>
        <dbReference type="Proteomes" id="UP000579647"/>
    </source>
</evidence>
<keyword evidence="4" id="KW-1185">Reference proteome</keyword>
<dbReference type="EMBL" id="JACHDO010000001">
    <property type="protein sequence ID" value="MBB5493657.1"/>
    <property type="molecule type" value="Genomic_DNA"/>
</dbReference>
<dbReference type="Pfam" id="PF00589">
    <property type="entry name" value="Phage_integrase"/>
    <property type="match status" value="1"/>
</dbReference>
<dbReference type="InterPro" id="IPR011010">
    <property type="entry name" value="DNA_brk_join_enz"/>
</dbReference>
<dbReference type="InterPro" id="IPR013762">
    <property type="entry name" value="Integrase-like_cat_sf"/>
</dbReference>
<dbReference type="PROSITE" id="PS51898">
    <property type="entry name" value="TYR_RECOMBINASE"/>
    <property type="match status" value="1"/>
</dbReference>
<dbReference type="GO" id="GO:0015074">
    <property type="term" value="P:DNA integration"/>
    <property type="evidence" value="ECO:0007669"/>
    <property type="project" value="InterPro"/>
</dbReference>
<evidence type="ECO:0000313" key="3">
    <source>
        <dbReference type="EMBL" id="MBB5493657.1"/>
    </source>
</evidence>
<proteinExistence type="predicted"/>
<sequence>MTRHQLREKLIALTKKADLPPIRVHDLRHCAASYSLSAGTSLKVISKMLGHRNYKFTADTYVHVMPKCDEAAAEAVTRVIPRLAA</sequence>
<dbReference type="RefSeq" id="WP_184366819.1">
    <property type="nucleotide sequence ID" value="NZ_BAAAKM010000065.1"/>
</dbReference>
<dbReference type="SUPFAM" id="SSF56349">
    <property type="entry name" value="DNA breaking-rejoining enzymes"/>
    <property type="match status" value="1"/>
</dbReference>
<dbReference type="GO" id="GO:0003677">
    <property type="term" value="F:DNA binding"/>
    <property type="evidence" value="ECO:0007669"/>
    <property type="project" value="InterPro"/>
</dbReference>
<dbReference type="Proteomes" id="UP000579647">
    <property type="component" value="Unassembled WGS sequence"/>
</dbReference>